<evidence type="ECO:0000313" key="3">
    <source>
        <dbReference type="Proteomes" id="UP000283269"/>
    </source>
</evidence>
<dbReference type="InterPro" id="IPR003100">
    <property type="entry name" value="PAZ_dom"/>
</dbReference>
<dbReference type="InterPro" id="IPR003165">
    <property type="entry name" value="Piwi"/>
</dbReference>
<dbReference type="InParanoid" id="A0A409WVA8"/>
<protein>
    <recommendedName>
        <fullName evidence="1">Piwi domain-containing protein</fullName>
    </recommendedName>
</protein>
<organism evidence="2 3">
    <name type="scientific">Psilocybe cyanescens</name>
    <dbReference type="NCBI Taxonomy" id="93625"/>
    <lineage>
        <taxon>Eukaryota</taxon>
        <taxon>Fungi</taxon>
        <taxon>Dikarya</taxon>
        <taxon>Basidiomycota</taxon>
        <taxon>Agaricomycotina</taxon>
        <taxon>Agaricomycetes</taxon>
        <taxon>Agaricomycetidae</taxon>
        <taxon>Agaricales</taxon>
        <taxon>Agaricineae</taxon>
        <taxon>Strophariaceae</taxon>
        <taxon>Psilocybe</taxon>
    </lineage>
</organism>
<dbReference type="PANTHER" id="PTHR22891">
    <property type="entry name" value="EUKARYOTIC TRANSLATION INITIATION FACTOR 2C"/>
    <property type="match status" value="1"/>
</dbReference>
<dbReference type="Proteomes" id="UP000283269">
    <property type="component" value="Unassembled WGS sequence"/>
</dbReference>
<dbReference type="GO" id="GO:0003723">
    <property type="term" value="F:RNA binding"/>
    <property type="evidence" value="ECO:0007669"/>
    <property type="project" value="InterPro"/>
</dbReference>
<gene>
    <name evidence="2" type="ORF">CVT25_008357</name>
</gene>
<dbReference type="STRING" id="93625.A0A409WVA8"/>
<dbReference type="SUPFAM" id="SSF53098">
    <property type="entry name" value="Ribonuclease H-like"/>
    <property type="match status" value="1"/>
</dbReference>
<dbReference type="InterPro" id="IPR012337">
    <property type="entry name" value="RNaseH-like_sf"/>
</dbReference>
<sequence>MTDATSITVRTNSFAITKLPPMEYHQYATFIPEVKSPEKRLRLFHRFQTVVVPKLFKHRAVYDGNAIAYCPARLALPDSGSGIYNIDPASSGQMPGRESQQIKFTQTIGETVTPRKDVEDLTKNKHFSEKAIVATNLIQSIVNRECKNARAYFPGQERYPVGSGFLEVWRGIFQSVRPTIDRMILTVDTCVAVVYAGGPLDNLCGRHARVNNIRQLRFEKNDPRYRALDDFLKGVFIKYRTGNNAQSKQKRIYGLEPNAGAFSFTKENGETTTVTEHFRVAHGIQLAHPAIIGVRISHDKAHRSIVIPLEVCTVIPGQFYKRKLADNLMPEMLRIATLKPEDRLRRITDGAKKYKDSEFVVESRMSLNTTPLEARGKLLKTPVVTYAENLQVTPNLGSWNLQVRPDVIEAGQPGAVEKSLGGVMRSAIQASGNSKPPRILIVILPKLAPAIRNAVKHWGDITHGVLTQCICLENFHSATKRNNIQYWSNVALKINARLRGQNSHANDSPIMKELALHRFMIMGADVSHPGPGVQKPSVTSLVYSFDACATQYAALTNLQEPRVEIIQNMQENVKTALQRFKEIHTRFPVRLFFYRDGVSDGELQKVTGLEIKAIKEAIKELGEEYNIKLTFIVVTKRHHAVFFPSSARYSDNKGNCLPGSVVDHDVTHPAMHNFYLQSHAAIQGTSRSSHYIVLLDENINFDMDRLQSLSYALCHVYAKATRAVSIPAPIYYADLVSSRGMIHLDRNANLSLDDGASSYSTDSKGKKPKFDLQPWLEAFKPVNPGMRNNMYFL</sequence>
<dbReference type="SMART" id="SM01163">
    <property type="entry name" value="DUF1785"/>
    <property type="match status" value="1"/>
</dbReference>
<dbReference type="Gene3D" id="2.170.260.10">
    <property type="entry name" value="paz domain"/>
    <property type="match status" value="1"/>
</dbReference>
<comment type="caution">
    <text evidence="2">The sequence shown here is derived from an EMBL/GenBank/DDBJ whole genome shotgun (WGS) entry which is preliminary data.</text>
</comment>
<dbReference type="AlphaFoldDB" id="A0A409WVA8"/>
<proteinExistence type="predicted"/>
<dbReference type="PROSITE" id="PS50822">
    <property type="entry name" value="PIWI"/>
    <property type="match status" value="1"/>
</dbReference>
<evidence type="ECO:0000259" key="1">
    <source>
        <dbReference type="PROSITE" id="PS50822"/>
    </source>
</evidence>
<name>A0A409WVA8_PSICY</name>
<dbReference type="Pfam" id="PF08699">
    <property type="entry name" value="ArgoL1"/>
    <property type="match status" value="1"/>
</dbReference>
<dbReference type="InterPro" id="IPR014811">
    <property type="entry name" value="ArgoL1"/>
</dbReference>
<dbReference type="Gene3D" id="3.30.420.10">
    <property type="entry name" value="Ribonuclease H-like superfamily/Ribonuclease H"/>
    <property type="match status" value="1"/>
</dbReference>
<reference evidence="2 3" key="1">
    <citation type="journal article" date="2018" name="Evol. Lett.">
        <title>Horizontal gene cluster transfer increased hallucinogenic mushroom diversity.</title>
        <authorList>
            <person name="Reynolds H.T."/>
            <person name="Vijayakumar V."/>
            <person name="Gluck-Thaler E."/>
            <person name="Korotkin H.B."/>
            <person name="Matheny P.B."/>
            <person name="Slot J.C."/>
        </authorList>
    </citation>
    <scope>NUCLEOTIDE SEQUENCE [LARGE SCALE GENOMIC DNA]</scope>
    <source>
        <strain evidence="2 3">2631</strain>
    </source>
</reference>
<dbReference type="InterPro" id="IPR036085">
    <property type="entry name" value="PAZ_dom_sf"/>
</dbReference>
<dbReference type="OrthoDB" id="10252740at2759"/>
<dbReference type="InterPro" id="IPR032474">
    <property type="entry name" value="Argonaute_N"/>
</dbReference>
<dbReference type="SUPFAM" id="SSF101690">
    <property type="entry name" value="PAZ domain"/>
    <property type="match status" value="1"/>
</dbReference>
<dbReference type="EMBL" id="NHYD01003146">
    <property type="protein sequence ID" value="PPQ82396.1"/>
    <property type="molecule type" value="Genomic_DNA"/>
</dbReference>
<keyword evidence="3" id="KW-1185">Reference proteome</keyword>
<dbReference type="CDD" id="cd02846">
    <property type="entry name" value="PAZ_argonaute_like"/>
    <property type="match status" value="1"/>
</dbReference>
<dbReference type="InterPro" id="IPR036397">
    <property type="entry name" value="RNaseH_sf"/>
</dbReference>
<dbReference type="SMART" id="SM00950">
    <property type="entry name" value="Piwi"/>
    <property type="match status" value="1"/>
</dbReference>
<dbReference type="Pfam" id="PF02170">
    <property type="entry name" value="PAZ"/>
    <property type="match status" value="1"/>
</dbReference>
<evidence type="ECO:0000313" key="2">
    <source>
        <dbReference type="EMBL" id="PPQ82396.1"/>
    </source>
</evidence>
<accession>A0A409WVA8</accession>
<dbReference type="Pfam" id="PF16486">
    <property type="entry name" value="ArgoN"/>
    <property type="match status" value="1"/>
</dbReference>
<dbReference type="Pfam" id="PF02171">
    <property type="entry name" value="Piwi"/>
    <property type="match status" value="1"/>
</dbReference>
<feature type="domain" description="Piwi" evidence="1">
    <location>
        <begin position="439"/>
        <end position="745"/>
    </location>
</feature>
<dbReference type="Gene3D" id="3.40.50.2300">
    <property type="match status" value="1"/>
</dbReference>